<evidence type="ECO:0000313" key="1">
    <source>
        <dbReference type="EMBL" id="MEQ2180828.1"/>
    </source>
</evidence>
<proteinExistence type="predicted"/>
<comment type="caution">
    <text evidence="1">The sequence shown here is derived from an EMBL/GenBank/DDBJ whole genome shotgun (WGS) entry which is preliminary data.</text>
</comment>
<reference evidence="1 2" key="1">
    <citation type="submission" date="2021-06" db="EMBL/GenBank/DDBJ databases">
        <authorList>
            <person name="Palmer J.M."/>
        </authorList>
    </citation>
    <scope>NUCLEOTIDE SEQUENCE [LARGE SCALE GENOMIC DNA]</scope>
    <source>
        <strain evidence="1 2">GA_2019</strain>
        <tissue evidence="1">Muscle</tissue>
    </source>
</reference>
<name>A0ABV0PBJ4_9TELE</name>
<evidence type="ECO:0000313" key="2">
    <source>
        <dbReference type="Proteomes" id="UP001476798"/>
    </source>
</evidence>
<protein>
    <submittedName>
        <fullName evidence="1">Uncharacterized protein</fullName>
    </submittedName>
</protein>
<keyword evidence="2" id="KW-1185">Reference proteome</keyword>
<dbReference type="Proteomes" id="UP001476798">
    <property type="component" value="Unassembled WGS sequence"/>
</dbReference>
<organism evidence="1 2">
    <name type="scientific">Goodea atripinnis</name>
    <dbReference type="NCBI Taxonomy" id="208336"/>
    <lineage>
        <taxon>Eukaryota</taxon>
        <taxon>Metazoa</taxon>
        <taxon>Chordata</taxon>
        <taxon>Craniata</taxon>
        <taxon>Vertebrata</taxon>
        <taxon>Euteleostomi</taxon>
        <taxon>Actinopterygii</taxon>
        <taxon>Neopterygii</taxon>
        <taxon>Teleostei</taxon>
        <taxon>Neoteleostei</taxon>
        <taxon>Acanthomorphata</taxon>
        <taxon>Ovalentaria</taxon>
        <taxon>Atherinomorphae</taxon>
        <taxon>Cyprinodontiformes</taxon>
        <taxon>Goodeidae</taxon>
        <taxon>Goodea</taxon>
    </lineage>
</organism>
<gene>
    <name evidence="1" type="ORF">GOODEAATRI_005334</name>
</gene>
<accession>A0ABV0PBJ4</accession>
<sequence>MTRVPMFVLNSDCHGIESQPIEPFWTPLPHSFHTISCLITVEKNKGCKNLKVIYYRYAWVAIVKNCLAFGAYRCLRGPILECARALTHFICHREYTTHAGHDTNS</sequence>
<dbReference type="EMBL" id="JAHRIO010070207">
    <property type="protein sequence ID" value="MEQ2180828.1"/>
    <property type="molecule type" value="Genomic_DNA"/>
</dbReference>